<accession>A0A453RPH3</accession>
<reference evidence="2" key="4">
    <citation type="submission" date="2019-03" db="UniProtKB">
        <authorList>
            <consortium name="EnsemblPlants"/>
        </authorList>
    </citation>
    <scope>IDENTIFICATION</scope>
</reference>
<protein>
    <submittedName>
        <fullName evidence="2">Uncharacterized protein</fullName>
    </submittedName>
</protein>
<dbReference type="Gramene" id="AET7Gv20652300.15">
    <property type="protein sequence ID" value="AET7Gv20652300.15"/>
    <property type="gene ID" value="AET7Gv20652300"/>
</dbReference>
<reference evidence="2" key="5">
    <citation type="journal article" date="2021" name="G3 (Bethesda)">
        <title>Aegilops tauschii genome assembly Aet v5.0 features greater sequence contiguity and improved annotation.</title>
        <authorList>
            <person name="Wang L."/>
            <person name="Zhu T."/>
            <person name="Rodriguez J.C."/>
            <person name="Deal K.R."/>
            <person name="Dubcovsky J."/>
            <person name="McGuire P.E."/>
            <person name="Lux T."/>
            <person name="Spannagl M."/>
            <person name="Mayer K.F.X."/>
            <person name="Baldrich P."/>
            <person name="Meyers B.C."/>
            <person name="Huo N."/>
            <person name="Gu Y.Q."/>
            <person name="Zhou H."/>
            <person name="Devos K.M."/>
            <person name="Bennetzen J.L."/>
            <person name="Unver T."/>
            <person name="Budak H."/>
            <person name="Gulick P.J."/>
            <person name="Galiba G."/>
            <person name="Kalapos B."/>
            <person name="Nelson D.R."/>
            <person name="Li P."/>
            <person name="You F.M."/>
            <person name="Luo M.C."/>
            <person name="Dvorak J."/>
        </authorList>
    </citation>
    <scope>NUCLEOTIDE SEQUENCE [LARGE SCALE GENOMIC DNA]</scope>
    <source>
        <strain evidence="2">cv. AL8/78</strain>
    </source>
</reference>
<keyword evidence="3" id="KW-1185">Reference proteome</keyword>
<reference evidence="3" key="2">
    <citation type="journal article" date="2017" name="Nat. Plants">
        <title>The Aegilops tauschii genome reveals multiple impacts of transposons.</title>
        <authorList>
            <person name="Zhao G."/>
            <person name="Zou C."/>
            <person name="Li K."/>
            <person name="Wang K."/>
            <person name="Li T."/>
            <person name="Gao L."/>
            <person name="Zhang X."/>
            <person name="Wang H."/>
            <person name="Yang Z."/>
            <person name="Liu X."/>
            <person name="Jiang W."/>
            <person name="Mao L."/>
            <person name="Kong X."/>
            <person name="Jiao Y."/>
            <person name="Jia J."/>
        </authorList>
    </citation>
    <scope>NUCLEOTIDE SEQUENCE [LARGE SCALE GENOMIC DNA]</scope>
    <source>
        <strain evidence="3">cv. AL8/78</strain>
    </source>
</reference>
<feature type="region of interest" description="Disordered" evidence="1">
    <location>
        <begin position="97"/>
        <end position="121"/>
    </location>
</feature>
<feature type="compositionally biased region" description="Basic and acidic residues" evidence="1">
    <location>
        <begin position="107"/>
        <end position="121"/>
    </location>
</feature>
<sequence>MRVLPYLIDLLASSSVKSILRFAPDLIRREINQSVISLINLALEMLLLDRCQEVDDRMNVKIYCAEENLFERTFVPNKPLFLFLAIRVRRLSAGTYGLARGEGSGNDVRRGRPRPRETSRG</sequence>
<dbReference type="AlphaFoldDB" id="A0A453RPH3"/>
<name>A0A453RPH3_AEGTS</name>
<evidence type="ECO:0000313" key="3">
    <source>
        <dbReference type="Proteomes" id="UP000015105"/>
    </source>
</evidence>
<dbReference type="EnsemblPlants" id="AET7Gv20652300.15">
    <property type="protein sequence ID" value="AET7Gv20652300.15"/>
    <property type="gene ID" value="AET7Gv20652300"/>
</dbReference>
<reference evidence="2" key="3">
    <citation type="journal article" date="2017" name="Nature">
        <title>Genome sequence of the progenitor of the wheat D genome Aegilops tauschii.</title>
        <authorList>
            <person name="Luo M.C."/>
            <person name="Gu Y.Q."/>
            <person name="Puiu D."/>
            <person name="Wang H."/>
            <person name="Twardziok S.O."/>
            <person name="Deal K.R."/>
            <person name="Huo N."/>
            <person name="Zhu T."/>
            <person name="Wang L."/>
            <person name="Wang Y."/>
            <person name="McGuire P.E."/>
            <person name="Liu S."/>
            <person name="Long H."/>
            <person name="Ramasamy R.K."/>
            <person name="Rodriguez J.C."/>
            <person name="Van S.L."/>
            <person name="Yuan L."/>
            <person name="Wang Z."/>
            <person name="Xia Z."/>
            <person name="Xiao L."/>
            <person name="Anderson O.D."/>
            <person name="Ouyang S."/>
            <person name="Liang Y."/>
            <person name="Zimin A.V."/>
            <person name="Pertea G."/>
            <person name="Qi P."/>
            <person name="Bennetzen J.L."/>
            <person name="Dai X."/>
            <person name="Dawson M.W."/>
            <person name="Muller H.G."/>
            <person name="Kugler K."/>
            <person name="Rivarola-Duarte L."/>
            <person name="Spannagl M."/>
            <person name="Mayer K.F.X."/>
            <person name="Lu F.H."/>
            <person name="Bevan M.W."/>
            <person name="Leroy P."/>
            <person name="Li P."/>
            <person name="You F.M."/>
            <person name="Sun Q."/>
            <person name="Liu Z."/>
            <person name="Lyons E."/>
            <person name="Wicker T."/>
            <person name="Salzberg S.L."/>
            <person name="Devos K.M."/>
            <person name="Dvorak J."/>
        </authorList>
    </citation>
    <scope>NUCLEOTIDE SEQUENCE [LARGE SCALE GENOMIC DNA]</scope>
    <source>
        <strain evidence="2">cv. AL8/78</strain>
    </source>
</reference>
<evidence type="ECO:0000313" key="2">
    <source>
        <dbReference type="EnsemblPlants" id="AET7Gv20652300.15"/>
    </source>
</evidence>
<reference evidence="3" key="1">
    <citation type="journal article" date="2014" name="Science">
        <title>Ancient hybridizations among the ancestral genomes of bread wheat.</title>
        <authorList>
            <consortium name="International Wheat Genome Sequencing Consortium,"/>
            <person name="Marcussen T."/>
            <person name="Sandve S.R."/>
            <person name="Heier L."/>
            <person name="Spannagl M."/>
            <person name="Pfeifer M."/>
            <person name="Jakobsen K.S."/>
            <person name="Wulff B.B."/>
            <person name="Steuernagel B."/>
            <person name="Mayer K.F."/>
            <person name="Olsen O.A."/>
        </authorList>
    </citation>
    <scope>NUCLEOTIDE SEQUENCE [LARGE SCALE GENOMIC DNA]</scope>
    <source>
        <strain evidence="3">cv. AL8/78</strain>
    </source>
</reference>
<evidence type="ECO:0000256" key="1">
    <source>
        <dbReference type="SAM" id="MobiDB-lite"/>
    </source>
</evidence>
<proteinExistence type="predicted"/>
<organism evidence="2 3">
    <name type="scientific">Aegilops tauschii subsp. strangulata</name>
    <name type="common">Goatgrass</name>
    <dbReference type="NCBI Taxonomy" id="200361"/>
    <lineage>
        <taxon>Eukaryota</taxon>
        <taxon>Viridiplantae</taxon>
        <taxon>Streptophyta</taxon>
        <taxon>Embryophyta</taxon>
        <taxon>Tracheophyta</taxon>
        <taxon>Spermatophyta</taxon>
        <taxon>Magnoliopsida</taxon>
        <taxon>Liliopsida</taxon>
        <taxon>Poales</taxon>
        <taxon>Poaceae</taxon>
        <taxon>BOP clade</taxon>
        <taxon>Pooideae</taxon>
        <taxon>Triticodae</taxon>
        <taxon>Triticeae</taxon>
        <taxon>Triticinae</taxon>
        <taxon>Aegilops</taxon>
    </lineage>
</organism>
<dbReference type="Proteomes" id="UP000015105">
    <property type="component" value="Chromosome 7D"/>
</dbReference>